<dbReference type="SUPFAM" id="SSF55811">
    <property type="entry name" value="Nudix"/>
    <property type="match status" value="2"/>
</dbReference>
<dbReference type="InterPro" id="IPR015376">
    <property type="entry name" value="Znr_NADH_PPase"/>
</dbReference>
<keyword evidence="5" id="KW-0479">Metal-binding</keyword>
<dbReference type="PANTHER" id="PTHR42904:SF6">
    <property type="entry name" value="NAD-CAPPED RNA HYDROLASE NUDT12"/>
    <property type="match status" value="1"/>
</dbReference>
<dbReference type="PROSITE" id="PS51462">
    <property type="entry name" value="NUDIX"/>
    <property type="match status" value="1"/>
</dbReference>
<protein>
    <recommendedName>
        <fullName evidence="4">NAD(+) diphosphatase</fullName>
        <ecNumber evidence="4">3.6.1.22</ecNumber>
    </recommendedName>
</protein>
<organism evidence="11 12">
    <name type="scientific">Halioglobus maricola</name>
    <dbReference type="NCBI Taxonomy" id="2601894"/>
    <lineage>
        <taxon>Bacteria</taxon>
        <taxon>Pseudomonadati</taxon>
        <taxon>Pseudomonadota</taxon>
        <taxon>Gammaproteobacteria</taxon>
        <taxon>Cellvibrionales</taxon>
        <taxon>Halieaceae</taxon>
        <taxon>Halioglobus</taxon>
    </lineage>
</organism>
<dbReference type="NCBIfam" id="NF001299">
    <property type="entry name" value="PRK00241.1"/>
    <property type="match status" value="1"/>
</dbReference>
<evidence type="ECO:0000256" key="2">
    <source>
        <dbReference type="ARBA" id="ARBA00001947"/>
    </source>
</evidence>
<dbReference type="PANTHER" id="PTHR42904">
    <property type="entry name" value="NUDIX HYDROLASE, NUDC SUBFAMILY"/>
    <property type="match status" value="1"/>
</dbReference>
<dbReference type="InterPro" id="IPR015797">
    <property type="entry name" value="NUDIX_hydrolase-like_dom_sf"/>
</dbReference>
<dbReference type="GO" id="GO:0019677">
    <property type="term" value="P:NAD+ catabolic process"/>
    <property type="evidence" value="ECO:0007669"/>
    <property type="project" value="TreeGrafter"/>
</dbReference>
<dbReference type="RefSeq" id="WP_152662073.1">
    <property type="nucleotide sequence ID" value="NZ_CP036422.1"/>
</dbReference>
<evidence type="ECO:0000256" key="3">
    <source>
        <dbReference type="ARBA" id="ARBA00009595"/>
    </source>
</evidence>
<name>A0A5P9NJL9_9GAMM</name>
<keyword evidence="8" id="KW-0520">NAD</keyword>
<dbReference type="GO" id="GO:0110153">
    <property type="term" value="F:RNA NAD-cap (NMN-forming) hydrolase activity"/>
    <property type="evidence" value="ECO:0007669"/>
    <property type="project" value="RHEA"/>
</dbReference>
<dbReference type="Proteomes" id="UP000326287">
    <property type="component" value="Chromosome"/>
</dbReference>
<feature type="domain" description="Nudix hydrolase" evidence="10">
    <location>
        <begin position="142"/>
        <end position="266"/>
    </location>
</feature>
<evidence type="ECO:0000256" key="4">
    <source>
        <dbReference type="ARBA" id="ARBA00012381"/>
    </source>
</evidence>
<gene>
    <name evidence="11" type="ORF">EY643_10000</name>
</gene>
<dbReference type="Gene3D" id="3.90.79.20">
    <property type="match status" value="1"/>
</dbReference>
<comment type="similarity">
    <text evidence="3">Belongs to the Nudix hydrolase family. NudC subfamily.</text>
</comment>
<dbReference type="EC" id="3.6.1.22" evidence="4"/>
<dbReference type="InterPro" id="IPR049734">
    <property type="entry name" value="NudC-like_C"/>
</dbReference>
<dbReference type="GO" id="GO:0005829">
    <property type="term" value="C:cytosol"/>
    <property type="evidence" value="ECO:0007669"/>
    <property type="project" value="TreeGrafter"/>
</dbReference>
<reference evidence="11 12" key="1">
    <citation type="submission" date="2019-02" db="EMBL/GenBank/DDBJ databases">
        <authorList>
            <person name="Li S.-H."/>
        </authorList>
    </citation>
    <scope>NUCLEOTIDE SEQUENCE [LARGE SCALE GENOMIC DNA]</scope>
    <source>
        <strain evidence="11 12">IMCC14385</strain>
    </source>
</reference>
<evidence type="ECO:0000256" key="1">
    <source>
        <dbReference type="ARBA" id="ARBA00001946"/>
    </source>
</evidence>
<evidence type="ECO:0000313" key="12">
    <source>
        <dbReference type="Proteomes" id="UP000326287"/>
    </source>
</evidence>
<dbReference type="GO" id="GO:0006742">
    <property type="term" value="P:NADP+ catabolic process"/>
    <property type="evidence" value="ECO:0007669"/>
    <property type="project" value="TreeGrafter"/>
</dbReference>
<comment type="cofactor">
    <cofactor evidence="1">
        <name>Mg(2+)</name>
        <dbReference type="ChEBI" id="CHEBI:18420"/>
    </cofactor>
</comment>
<dbReference type="EMBL" id="CP036422">
    <property type="protein sequence ID" value="QFU75967.1"/>
    <property type="molecule type" value="Genomic_DNA"/>
</dbReference>
<evidence type="ECO:0000256" key="5">
    <source>
        <dbReference type="ARBA" id="ARBA00022723"/>
    </source>
</evidence>
<proteinExistence type="inferred from homology"/>
<dbReference type="OrthoDB" id="9791656at2"/>
<keyword evidence="6 11" id="KW-0378">Hydrolase</keyword>
<dbReference type="Pfam" id="PF09297">
    <property type="entry name" value="Zn_ribbon_NUD"/>
    <property type="match status" value="1"/>
</dbReference>
<dbReference type="AlphaFoldDB" id="A0A5P9NJL9"/>
<dbReference type="GO" id="GO:0035529">
    <property type="term" value="F:NADH pyrophosphatase activity"/>
    <property type="evidence" value="ECO:0007669"/>
    <property type="project" value="TreeGrafter"/>
</dbReference>
<dbReference type="Pfam" id="PF09296">
    <property type="entry name" value="NUDIX-like"/>
    <property type="match status" value="1"/>
</dbReference>
<dbReference type="Gene3D" id="3.90.79.10">
    <property type="entry name" value="Nucleoside Triphosphate Pyrophosphohydrolase"/>
    <property type="match status" value="1"/>
</dbReference>
<evidence type="ECO:0000259" key="10">
    <source>
        <dbReference type="PROSITE" id="PS51462"/>
    </source>
</evidence>
<sequence>MFRPDNAPPEGGLPELHVVFQNGKLVTDMRSADLCLLQEQVTRGIGWQVRRRQFVGFWGEQPLFALEIDERDEVDPLQFNAGSLYQLLGRVDEQLFSVAGRAAQLLDWERDHRYCGRCGNEMSADLSERAMRCSPCGTIIYPRIAPCIITLVTRGDELLLARNANFPGPMYSTLAGFIEAGENAEETLIREVREEVGVEVGKLEYFQSQAWPFPNQLMLGFFAEYRSGELTPDHVEIADAQWFHYSDLPVIPPASSVAGQLIRHFVATKQR</sequence>
<dbReference type="KEGG" id="halc:EY643_10000"/>
<accession>A0A5P9NJL9</accession>
<dbReference type="GO" id="GO:0046872">
    <property type="term" value="F:metal ion binding"/>
    <property type="evidence" value="ECO:0007669"/>
    <property type="project" value="UniProtKB-KW"/>
</dbReference>
<keyword evidence="12" id="KW-1185">Reference proteome</keyword>
<evidence type="ECO:0000256" key="8">
    <source>
        <dbReference type="ARBA" id="ARBA00023027"/>
    </source>
</evidence>
<dbReference type="CDD" id="cd03429">
    <property type="entry name" value="NUDIX_NADH_pyrophosphatase_Nudt13"/>
    <property type="match status" value="1"/>
</dbReference>
<keyword evidence="7" id="KW-0460">Magnesium</keyword>
<evidence type="ECO:0000256" key="9">
    <source>
        <dbReference type="ARBA" id="ARBA00023679"/>
    </source>
</evidence>
<dbReference type="Pfam" id="PF00293">
    <property type="entry name" value="NUDIX"/>
    <property type="match status" value="1"/>
</dbReference>
<dbReference type="InterPro" id="IPR050241">
    <property type="entry name" value="NAD-cap_RNA_hydrolase_NudC"/>
</dbReference>
<evidence type="ECO:0000256" key="7">
    <source>
        <dbReference type="ARBA" id="ARBA00022842"/>
    </source>
</evidence>
<comment type="cofactor">
    <cofactor evidence="2">
        <name>Zn(2+)</name>
        <dbReference type="ChEBI" id="CHEBI:29105"/>
    </cofactor>
</comment>
<dbReference type="InterPro" id="IPR015375">
    <property type="entry name" value="NADH_PPase-like_N"/>
</dbReference>
<comment type="catalytic activity">
    <reaction evidence="9">
        <text>a 5'-end NAD(+)-phospho-ribonucleoside in mRNA + H2O = a 5'-end phospho-adenosine-phospho-ribonucleoside in mRNA + beta-nicotinamide D-ribonucleotide + 2 H(+)</text>
        <dbReference type="Rhea" id="RHEA:60876"/>
        <dbReference type="Rhea" id="RHEA-COMP:15698"/>
        <dbReference type="Rhea" id="RHEA-COMP:15719"/>
        <dbReference type="ChEBI" id="CHEBI:14649"/>
        <dbReference type="ChEBI" id="CHEBI:15377"/>
        <dbReference type="ChEBI" id="CHEBI:15378"/>
        <dbReference type="ChEBI" id="CHEBI:144029"/>
        <dbReference type="ChEBI" id="CHEBI:144051"/>
    </reaction>
    <physiologicalReaction direction="left-to-right" evidence="9">
        <dbReference type="Rhea" id="RHEA:60877"/>
    </physiologicalReaction>
</comment>
<dbReference type="InterPro" id="IPR000086">
    <property type="entry name" value="NUDIX_hydrolase_dom"/>
</dbReference>
<evidence type="ECO:0000313" key="11">
    <source>
        <dbReference type="EMBL" id="QFU75967.1"/>
    </source>
</evidence>
<evidence type="ECO:0000256" key="6">
    <source>
        <dbReference type="ARBA" id="ARBA00022801"/>
    </source>
</evidence>
<dbReference type="InterPro" id="IPR020084">
    <property type="entry name" value="NUDIX_hydrolase_CS"/>
</dbReference>
<dbReference type="PROSITE" id="PS00893">
    <property type="entry name" value="NUDIX_BOX"/>
    <property type="match status" value="1"/>
</dbReference>